<name>A0A8J4ULN3_CLAMG</name>
<dbReference type="Proteomes" id="UP000727407">
    <property type="component" value="Unassembled WGS sequence"/>
</dbReference>
<reference evidence="1" key="1">
    <citation type="submission" date="2020-07" db="EMBL/GenBank/DDBJ databases">
        <title>Clarias magur genome sequencing, assembly and annotation.</title>
        <authorList>
            <person name="Kushwaha B."/>
            <person name="Kumar R."/>
            <person name="Das P."/>
            <person name="Joshi C.G."/>
            <person name="Kumar D."/>
            <person name="Nagpure N.S."/>
            <person name="Pandey M."/>
            <person name="Agarwal S."/>
            <person name="Srivastava S."/>
            <person name="Singh M."/>
            <person name="Sahoo L."/>
            <person name="Jayasankar P."/>
            <person name="Meher P.K."/>
            <person name="Koringa P.G."/>
            <person name="Iquebal M.A."/>
            <person name="Das S.P."/>
            <person name="Bit A."/>
            <person name="Patnaik S."/>
            <person name="Patel N."/>
            <person name="Shah T.M."/>
            <person name="Hinsu A."/>
            <person name="Jena J.K."/>
        </authorList>
    </citation>
    <scope>NUCLEOTIDE SEQUENCE</scope>
    <source>
        <strain evidence="1">CIFAMagur01</strain>
        <tissue evidence="1">Testis</tissue>
    </source>
</reference>
<keyword evidence="2" id="KW-1185">Reference proteome</keyword>
<evidence type="ECO:0000313" key="1">
    <source>
        <dbReference type="EMBL" id="KAF5897922.1"/>
    </source>
</evidence>
<dbReference type="AlphaFoldDB" id="A0A8J4ULN3"/>
<protein>
    <submittedName>
        <fullName evidence="1">Sialoadhesin-like isoform X1</fullName>
    </submittedName>
</protein>
<accession>A0A8J4ULN3</accession>
<gene>
    <name evidence="1" type="ORF">DAT39_012372</name>
</gene>
<feature type="non-terminal residue" evidence="1">
    <location>
        <position position="54"/>
    </location>
</feature>
<proteinExistence type="predicted"/>
<evidence type="ECO:0000313" key="2">
    <source>
        <dbReference type="Proteomes" id="UP000727407"/>
    </source>
</evidence>
<dbReference type="EMBL" id="QNUK01000217">
    <property type="protein sequence ID" value="KAF5897922.1"/>
    <property type="molecule type" value="Genomic_DNA"/>
</dbReference>
<sequence length="54" mass="6160">KCVEAVCRMGSCFCVLRGREERRETQIFSVTAPGDDTYTALNYMTMSPDYDTLK</sequence>
<feature type="non-terminal residue" evidence="1">
    <location>
        <position position="1"/>
    </location>
</feature>
<organism evidence="1 2">
    <name type="scientific">Clarias magur</name>
    <name type="common">Asian catfish</name>
    <name type="synonym">Macropteronotus magur</name>
    <dbReference type="NCBI Taxonomy" id="1594786"/>
    <lineage>
        <taxon>Eukaryota</taxon>
        <taxon>Metazoa</taxon>
        <taxon>Chordata</taxon>
        <taxon>Craniata</taxon>
        <taxon>Vertebrata</taxon>
        <taxon>Euteleostomi</taxon>
        <taxon>Actinopterygii</taxon>
        <taxon>Neopterygii</taxon>
        <taxon>Teleostei</taxon>
        <taxon>Ostariophysi</taxon>
        <taxon>Siluriformes</taxon>
        <taxon>Clariidae</taxon>
        <taxon>Clarias</taxon>
    </lineage>
</organism>
<comment type="caution">
    <text evidence="1">The sequence shown here is derived from an EMBL/GenBank/DDBJ whole genome shotgun (WGS) entry which is preliminary data.</text>
</comment>